<keyword evidence="2" id="KW-1185">Reference proteome</keyword>
<name>A0A1I5A0J2_9GAMM</name>
<accession>A0A1I5A0J2</accession>
<dbReference type="Proteomes" id="UP000199339">
    <property type="component" value="Unassembled WGS sequence"/>
</dbReference>
<dbReference type="AlphaFoldDB" id="A0A1I5A0J2"/>
<evidence type="ECO:0000313" key="2">
    <source>
        <dbReference type="Proteomes" id="UP000199339"/>
    </source>
</evidence>
<gene>
    <name evidence="1" type="ORF">SAMN04487961_3379</name>
</gene>
<dbReference type="OrthoDB" id="7107919at2"/>
<sequence>MGENYRRGEVKNAPLIYVFAMIRIQDIKSYARYMSEVQEILRDKLPNYYEQKSNDRNIQINQDGTINTITNDSVNFYFSDLDNKKGVMVKDDRIVLHSTVYSRFADFREFFEPIVEEIKRAMKVSYYRGTGIRYVDHVKPIGGTGIDQIVSDERFLPKVFGANEVVNANEQSQIELYNTTKFGNLIVRGTYLKKQPPVHPSILNSFSVIGGDQPVDNTLVIDTDHVDDEQQKLKDFDVSKVFDHIDELHEVCHNVFEETVNIKILESAHDD</sequence>
<organism evidence="1 2">
    <name type="scientific">Marinobacter pelagius</name>
    <dbReference type="NCBI Taxonomy" id="379482"/>
    <lineage>
        <taxon>Bacteria</taxon>
        <taxon>Pseudomonadati</taxon>
        <taxon>Pseudomonadota</taxon>
        <taxon>Gammaproteobacteria</taxon>
        <taxon>Pseudomonadales</taxon>
        <taxon>Marinobacteraceae</taxon>
        <taxon>Marinobacter</taxon>
    </lineage>
</organism>
<reference evidence="2" key="1">
    <citation type="submission" date="2016-10" db="EMBL/GenBank/DDBJ databases">
        <authorList>
            <person name="Varghese N."/>
            <person name="Submissions S."/>
        </authorList>
    </citation>
    <scope>NUCLEOTIDE SEQUENCE [LARGE SCALE GENOMIC DNA]</scope>
    <source>
        <strain evidence="2">CGMCC 1.6775</strain>
    </source>
</reference>
<proteinExistence type="predicted"/>
<dbReference type="InterPro" id="IPR026349">
    <property type="entry name" value="CHP04255"/>
</dbReference>
<dbReference type="NCBIfam" id="TIGR04255">
    <property type="entry name" value="sporadTIGR04255"/>
    <property type="match status" value="1"/>
</dbReference>
<dbReference type="EMBL" id="FOUR01000010">
    <property type="protein sequence ID" value="SFN55917.1"/>
    <property type="molecule type" value="Genomic_DNA"/>
</dbReference>
<evidence type="ECO:0000313" key="1">
    <source>
        <dbReference type="EMBL" id="SFN55917.1"/>
    </source>
</evidence>
<protein>
    <submittedName>
        <fullName evidence="1">TIGR04255 family protein</fullName>
    </submittedName>
</protein>
<dbReference type="RefSeq" id="WP_092006500.1">
    <property type="nucleotide sequence ID" value="NZ_FOUR01000010.1"/>
</dbReference>